<keyword evidence="3" id="KW-0347">Helicase</keyword>
<evidence type="ECO:0000313" key="7">
    <source>
        <dbReference type="EMBL" id="NJR80350.1"/>
    </source>
</evidence>
<keyword evidence="2" id="KW-0378">Hydrolase</keyword>
<keyword evidence="8" id="KW-1185">Reference proteome</keyword>
<dbReference type="InterPro" id="IPR038720">
    <property type="entry name" value="YprB_RNase_H-like_dom"/>
</dbReference>
<dbReference type="Gene3D" id="3.40.50.300">
    <property type="entry name" value="P-loop containing nucleotide triphosphate hydrolases"/>
    <property type="match status" value="2"/>
</dbReference>
<comment type="caution">
    <text evidence="7">The sequence shown here is derived from an EMBL/GenBank/DDBJ whole genome shotgun (WGS) entry which is preliminary data.</text>
</comment>
<dbReference type="CDD" id="cd17934">
    <property type="entry name" value="DEXXQc_Upf1-like"/>
    <property type="match status" value="1"/>
</dbReference>
<keyword evidence="4" id="KW-0067">ATP-binding</keyword>
<evidence type="ECO:0000259" key="6">
    <source>
        <dbReference type="Pfam" id="PF13482"/>
    </source>
</evidence>
<feature type="domain" description="DNA2/NAM7 helicase-like C-terminal" evidence="5">
    <location>
        <begin position="913"/>
        <end position="1094"/>
    </location>
</feature>
<dbReference type="InterPro" id="IPR047187">
    <property type="entry name" value="SF1_C_Upf1"/>
</dbReference>
<dbReference type="Pfam" id="PF13087">
    <property type="entry name" value="AAA_12"/>
    <property type="match status" value="1"/>
</dbReference>
<dbReference type="RefSeq" id="WP_168135906.1">
    <property type="nucleotide sequence ID" value="NZ_JAAVJH010000016.1"/>
</dbReference>
<reference evidence="7 8" key="1">
    <citation type="submission" date="2020-03" db="EMBL/GenBank/DDBJ databases">
        <authorList>
            <person name="Wang L."/>
            <person name="He N."/>
            <person name="Li Y."/>
            <person name="Fang Y."/>
            <person name="Zhang F."/>
        </authorList>
    </citation>
    <scope>NUCLEOTIDE SEQUENCE [LARGE SCALE GENOMIC DNA]</scope>
    <source>
        <strain evidence="7 8">36D10-4-7</strain>
    </source>
</reference>
<name>A0ABX1CVN9_9SPHN</name>
<dbReference type="Pfam" id="PF13604">
    <property type="entry name" value="AAA_30"/>
    <property type="match status" value="1"/>
</dbReference>
<dbReference type="CDD" id="cd18808">
    <property type="entry name" value="SF1_C_Upf1"/>
    <property type="match status" value="1"/>
</dbReference>
<evidence type="ECO:0000256" key="4">
    <source>
        <dbReference type="ARBA" id="ARBA00022840"/>
    </source>
</evidence>
<proteinExistence type="predicted"/>
<sequence length="1124" mass="122010">MRRYRDQILHSAGDLNAFLGCAHAVVLNARALDDAALRARRAVDEGSVKLTQDAGHAHEAAYRERLDGVVTIAETGSLEGRAAATADAMRAGASVIYQATLLDAPQNPVWHGFADFLRRVETPSALGGWSYEAVDTKLARSAKPSHVLQLGLYSDMVAEVQGTRPHAMHVVLGDGREETFRAVEFRHTLDAAKARYLSFVADEAATSVAEPCAACTLCAWRDVCAGAWEAADHLSLVAGLGAPQRAKLRAAGIDTVAALAATVPGTRVAKMAPATFERLRDQAAMQVERRLTGEPRAKTLEVVEGKGFTRLPRPHPADLFFDLEGDPLAPDGSLEYLWGVHYRDDAGNAQFHHALAHDRAAERAVFEEMVDWFTAHLAANPGANIYHYAAYEVTVLRRLSTHYATREEAVDNLLRGEKLVDLYAVTRAGIRTSEPKLSLKALEVFFAAKRAEAVVSGDQSIVEYHRWQETGEQAILDDILAYNRVDCENTEGMRDWLLTLRPGDIDWWVKEAELAPEKSAERDAAEAAREALRQAVRANATRLSPRGRELVAHLIDFHARADKPAQWAVFDRCEREEEELIDDVECIGAIQPFGTQWLRADKRSWIARYSFPDQETKLREGVTVLHAPTRMRLGTIVALDRAHGSVEVKRTLKGEEAFPEDGSIMPGWPLDTTPLGAAVARVAATFAAGKGDAYQAVADLIERAAPRMTGWAGGALVRDGETLIAATTRAALALDRSTLFIQGPPGTGKTHTSAHVIVALLKAGKRVGVSSNSHKAINNLLAKVEEVATDQGFAFDGAKKVTANDPETCLNGTIIEDVADNSVIELGLHQLVGGTAWLFAREALDQTFDYLFVDEAGQVSLGHLVAMGAAARNIILVGDQMQLGQPIQGAHPGESGLSVLDYLLEGAATIAADRGILLDTSWRMHPAIEGFISEAVYDGRLQAHPDCARQTLLLGPGAHPLLRPYGLRMMAMHHDGRAQMCPEEAALTAELVGSLIGQRYIDRQGQEGVIGLPNILVVAPYNLQVNALKAALPDGARVGTVDKFQGQEAEVVIVSLATSTPDDLPRHVDFFYSKNRLNVAISRARTLAIVLANPKLLELDAKSVEHLRLVNTLAWLRAEAGEGM</sequence>
<gene>
    <name evidence="7" type="ORF">HBH26_17360</name>
</gene>
<evidence type="ECO:0000313" key="8">
    <source>
        <dbReference type="Proteomes" id="UP000732399"/>
    </source>
</evidence>
<dbReference type="PANTHER" id="PTHR43788:SF8">
    <property type="entry name" value="DNA-BINDING PROTEIN SMUBP-2"/>
    <property type="match status" value="1"/>
</dbReference>
<organism evidence="7 8">
    <name type="scientific">Sphingomonas corticis</name>
    <dbReference type="NCBI Taxonomy" id="2722791"/>
    <lineage>
        <taxon>Bacteria</taxon>
        <taxon>Pseudomonadati</taxon>
        <taxon>Pseudomonadota</taxon>
        <taxon>Alphaproteobacteria</taxon>
        <taxon>Sphingomonadales</taxon>
        <taxon>Sphingomonadaceae</taxon>
        <taxon>Sphingomonas</taxon>
    </lineage>
</organism>
<dbReference type="EMBL" id="JAAVJH010000016">
    <property type="protein sequence ID" value="NJR80350.1"/>
    <property type="molecule type" value="Genomic_DNA"/>
</dbReference>
<feature type="domain" description="YprB ribonuclease H-like" evidence="6">
    <location>
        <begin position="319"/>
        <end position="497"/>
    </location>
</feature>
<protein>
    <submittedName>
        <fullName evidence="7">TM0106 family RecB-like putative nuclease</fullName>
    </submittedName>
</protein>
<keyword evidence="1" id="KW-0547">Nucleotide-binding</keyword>
<accession>A0ABX1CVN9</accession>
<dbReference type="InterPro" id="IPR027417">
    <property type="entry name" value="P-loop_NTPase"/>
</dbReference>
<dbReference type="SUPFAM" id="SSF52540">
    <property type="entry name" value="P-loop containing nucleoside triphosphate hydrolases"/>
    <property type="match status" value="1"/>
</dbReference>
<dbReference type="Proteomes" id="UP000732399">
    <property type="component" value="Unassembled WGS sequence"/>
</dbReference>
<dbReference type="InterPro" id="IPR050534">
    <property type="entry name" value="Coronavir_polyprotein_1ab"/>
</dbReference>
<dbReference type="Pfam" id="PF13482">
    <property type="entry name" value="RNase_H_2"/>
    <property type="match status" value="1"/>
</dbReference>
<dbReference type="InterPro" id="IPR041679">
    <property type="entry name" value="DNA2/NAM7-like_C"/>
</dbReference>
<evidence type="ECO:0000256" key="2">
    <source>
        <dbReference type="ARBA" id="ARBA00022801"/>
    </source>
</evidence>
<dbReference type="InterPro" id="IPR019993">
    <property type="entry name" value="RecB_nuclease_TM0106_put"/>
</dbReference>
<evidence type="ECO:0000259" key="5">
    <source>
        <dbReference type="Pfam" id="PF13087"/>
    </source>
</evidence>
<dbReference type="PANTHER" id="PTHR43788">
    <property type="entry name" value="DNA2/NAM7 HELICASE FAMILY MEMBER"/>
    <property type="match status" value="1"/>
</dbReference>
<dbReference type="NCBIfam" id="TIGR03491">
    <property type="entry name" value="TM0106 family RecB-like putative nuclease"/>
    <property type="match status" value="1"/>
</dbReference>
<evidence type="ECO:0000256" key="3">
    <source>
        <dbReference type="ARBA" id="ARBA00022806"/>
    </source>
</evidence>
<evidence type="ECO:0000256" key="1">
    <source>
        <dbReference type="ARBA" id="ARBA00022741"/>
    </source>
</evidence>